<dbReference type="Gene3D" id="3.40.1190.10">
    <property type="entry name" value="Mur-like, catalytic domain"/>
    <property type="match status" value="1"/>
</dbReference>
<dbReference type="Proteomes" id="UP001370490">
    <property type="component" value="Unassembled WGS sequence"/>
</dbReference>
<dbReference type="SUPFAM" id="SSF53244">
    <property type="entry name" value="MurD-like peptide ligases, peptide-binding domain"/>
    <property type="match status" value="1"/>
</dbReference>
<keyword evidence="4 8" id="KW-0436">Ligase</keyword>
<dbReference type="GO" id="GO:0005524">
    <property type="term" value="F:ATP binding"/>
    <property type="evidence" value="ECO:0007669"/>
    <property type="project" value="UniProtKB-KW"/>
</dbReference>
<evidence type="ECO:0000313" key="8">
    <source>
        <dbReference type="EMBL" id="KAK6945332.1"/>
    </source>
</evidence>
<dbReference type="GO" id="GO:0008764">
    <property type="term" value="F:UDP-N-acetylmuramoylalanine-D-glutamate ligase activity"/>
    <property type="evidence" value="ECO:0007669"/>
    <property type="project" value="InterPro"/>
</dbReference>
<keyword evidence="6" id="KW-0067">ATP-binding</keyword>
<protein>
    <submittedName>
        <fullName evidence="8">Mur ligase, central</fullName>
    </submittedName>
</protein>
<sequence>MVSQAFIIPHETLSSKFRALAKMKMAESPTVQSSIHKHDLQGQSVAIVGLGKSGMSAARLALARGASVLAVDQNENLIPLEQNRLFEKHNGLKTVLGDFDCQLLKDVDVVVVSPGVALENYGLSSLLQSGSCVMSELDFAAEVLPKNIKMLAVTGTNGKSTVTTFAGQMLHHLNIDTFVGGNLGEPLSEAALQYLSQPASEPKFQAVVEVSSYQLEIPSNFFSPSVAVILNITPDHLERHKTMENYASTKCRLFSLMSNGKMGVLPHGSQLLNKAVQDHVNHFSQAWIGDFPGVKVDMETKVAYLKVPETQPVSQLHLDALKAMGAHNYQNAAVAALCVLGLDIGIDAEALGTTIGKLSSPPHRMQFVCTDCNGITWLDDSKATNVEATYAGLMGLKDHKSVILLGGLAKVVSEQGSIGFEQLVAPLNNHKGVVTETLSANGLSIPSVRATNLKDAVTQARSMATYGDRVVLSPGCASFDEFKNFEHRGRVFEELALSSK</sequence>
<dbReference type="AlphaFoldDB" id="A0AAN8ZPX5"/>
<dbReference type="PANTHER" id="PTHR43692">
    <property type="entry name" value="UDP-N-ACETYLMURAMOYLALANINE--D-GLUTAMATE LIGASE"/>
    <property type="match status" value="1"/>
</dbReference>
<evidence type="ECO:0000259" key="7">
    <source>
        <dbReference type="Pfam" id="PF08245"/>
    </source>
</evidence>
<name>A0AAN8ZPX5_9MAGN</name>
<gene>
    <name evidence="8" type="ORF">RJ641_026434</name>
</gene>
<dbReference type="GO" id="GO:0005737">
    <property type="term" value="C:cytoplasm"/>
    <property type="evidence" value="ECO:0007669"/>
    <property type="project" value="UniProtKB-SubCell"/>
</dbReference>
<dbReference type="SUPFAM" id="SSF53623">
    <property type="entry name" value="MurD-like peptide ligases, catalytic domain"/>
    <property type="match status" value="1"/>
</dbReference>
<keyword evidence="9" id="KW-1185">Reference proteome</keyword>
<evidence type="ECO:0000256" key="3">
    <source>
        <dbReference type="ARBA" id="ARBA00022490"/>
    </source>
</evidence>
<organism evidence="8 9">
    <name type="scientific">Dillenia turbinata</name>
    <dbReference type="NCBI Taxonomy" id="194707"/>
    <lineage>
        <taxon>Eukaryota</taxon>
        <taxon>Viridiplantae</taxon>
        <taxon>Streptophyta</taxon>
        <taxon>Embryophyta</taxon>
        <taxon>Tracheophyta</taxon>
        <taxon>Spermatophyta</taxon>
        <taxon>Magnoliopsida</taxon>
        <taxon>eudicotyledons</taxon>
        <taxon>Gunneridae</taxon>
        <taxon>Pentapetalae</taxon>
        <taxon>Dilleniales</taxon>
        <taxon>Dilleniaceae</taxon>
        <taxon>Dillenia</taxon>
    </lineage>
</organism>
<dbReference type="GO" id="GO:0051301">
    <property type="term" value="P:cell division"/>
    <property type="evidence" value="ECO:0007669"/>
    <property type="project" value="InterPro"/>
</dbReference>
<comment type="caution">
    <text evidence="8">The sequence shown here is derived from an EMBL/GenBank/DDBJ whole genome shotgun (WGS) entry which is preliminary data.</text>
</comment>
<accession>A0AAN8ZPX5</accession>
<evidence type="ECO:0000256" key="2">
    <source>
        <dbReference type="ARBA" id="ARBA00004752"/>
    </source>
</evidence>
<evidence type="ECO:0000256" key="5">
    <source>
        <dbReference type="ARBA" id="ARBA00022741"/>
    </source>
</evidence>
<evidence type="ECO:0000313" key="9">
    <source>
        <dbReference type="Proteomes" id="UP001370490"/>
    </source>
</evidence>
<keyword evidence="3" id="KW-0963">Cytoplasm</keyword>
<dbReference type="SUPFAM" id="SSF51984">
    <property type="entry name" value="MurCD N-terminal domain"/>
    <property type="match status" value="1"/>
</dbReference>
<dbReference type="InterPro" id="IPR013221">
    <property type="entry name" value="Mur_ligase_cen"/>
</dbReference>
<dbReference type="Pfam" id="PF21799">
    <property type="entry name" value="MurD-like_N"/>
    <property type="match status" value="1"/>
</dbReference>
<dbReference type="InterPro" id="IPR036615">
    <property type="entry name" value="Mur_ligase_C_dom_sf"/>
</dbReference>
<keyword evidence="5" id="KW-0547">Nucleotide-binding</keyword>
<reference evidence="8 9" key="1">
    <citation type="submission" date="2023-12" db="EMBL/GenBank/DDBJ databases">
        <title>A high-quality genome assembly for Dillenia turbinata (Dilleniales).</title>
        <authorList>
            <person name="Chanderbali A."/>
        </authorList>
    </citation>
    <scope>NUCLEOTIDE SEQUENCE [LARGE SCALE GENOMIC DNA]</scope>
    <source>
        <strain evidence="8">LSX21</strain>
        <tissue evidence="8">Leaf</tissue>
    </source>
</reference>
<dbReference type="PANTHER" id="PTHR43692:SF1">
    <property type="entry name" value="UDP-N-ACETYLMURAMOYLALANINE--D-GLUTAMATE LIGASE"/>
    <property type="match status" value="1"/>
</dbReference>
<dbReference type="NCBIfam" id="TIGR01087">
    <property type="entry name" value="murD"/>
    <property type="match status" value="1"/>
</dbReference>
<comment type="pathway">
    <text evidence="2">Cell wall biogenesis; peptidoglycan biosynthesis.</text>
</comment>
<dbReference type="InterPro" id="IPR036565">
    <property type="entry name" value="Mur-like_cat_sf"/>
</dbReference>
<dbReference type="InterPro" id="IPR005762">
    <property type="entry name" value="MurD"/>
</dbReference>
<feature type="domain" description="Mur ligase central" evidence="7">
    <location>
        <begin position="153"/>
        <end position="338"/>
    </location>
</feature>
<dbReference type="Gene3D" id="3.40.50.720">
    <property type="entry name" value="NAD(P)-binding Rossmann-like Domain"/>
    <property type="match status" value="1"/>
</dbReference>
<proteinExistence type="inferred from homology"/>
<dbReference type="Gene3D" id="3.90.190.20">
    <property type="entry name" value="Mur ligase, C-terminal domain"/>
    <property type="match status" value="1"/>
</dbReference>
<dbReference type="GO" id="GO:0008360">
    <property type="term" value="P:regulation of cell shape"/>
    <property type="evidence" value="ECO:0007669"/>
    <property type="project" value="InterPro"/>
</dbReference>
<evidence type="ECO:0000256" key="1">
    <source>
        <dbReference type="ARBA" id="ARBA00004496"/>
    </source>
</evidence>
<dbReference type="HAMAP" id="MF_00639">
    <property type="entry name" value="MurD"/>
    <property type="match status" value="1"/>
</dbReference>
<evidence type="ECO:0000256" key="6">
    <source>
        <dbReference type="ARBA" id="ARBA00022840"/>
    </source>
</evidence>
<evidence type="ECO:0000256" key="4">
    <source>
        <dbReference type="ARBA" id="ARBA00022598"/>
    </source>
</evidence>
<dbReference type="EMBL" id="JBAMMX010000003">
    <property type="protein sequence ID" value="KAK6945332.1"/>
    <property type="molecule type" value="Genomic_DNA"/>
</dbReference>
<dbReference type="Pfam" id="PF08245">
    <property type="entry name" value="Mur_ligase_M"/>
    <property type="match status" value="1"/>
</dbReference>
<comment type="subcellular location">
    <subcellularLocation>
        <location evidence="1">Cytoplasm</location>
    </subcellularLocation>
</comment>